<protein>
    <recommendedName>
        <fullName evidence="3">Flagellar protein FliT</fullName>
    </recommendedName>
</protein>
<reference evidence="1 2" key="1">
    <citation type="submission" date="2017-09" db="EMBL/GenBank/DDBJ databases">
        <title>Sequencing the genomes of two abundant thermophiles in Great Basin hot springs: Thermocrinis jamiesonii and novel Chloroflexi Thermoflexus hugenholtzii.</title>
        <authorList>
            <person name="Hedlund B."/>
        </authorList>
    </citation>
    <scope>NUCLEOTIDE SEQUENCE [LARGE SCALE GENOMIC DNA]</scope>
    <source>
        <strain evidence="1 2">G233</strain>
    </source>
</reference>
<evidence type="ECO:0000313" key="1">
    <source>
        <dbReference type="EMBL" id="PFG75259.1"/>
    </source>
</evidence>
<gene>
    <name evidence="1" type="ORF">A9A59_2527</name>
</gene>
<comment type="caution">
    <text evidence="1">The sequence shown here is derived from an EMBL/GenBank/DDBJ whole genome shotgun (WGS) entry which is preliminary data.</text>
</comment>
<dbReference type="RefSeq" id="WP_133117620.1">
    <property type="nucleotide sequence ID" value="NZ_PDJQ01000001.1"/>
</dbReference>
<organism evidence="1 2">
    <name type="scientific">Tepidiforma thermophila (strain KCTC 52669 / CGMCC 1.13589 / G233)</name>
    <dbReference type="NCBI Taxonomy" id="2761530"/>
    <lineage>
        <taxon>Bacteria</taxon>
        <taxon>Bacillati</taxon>
        <taxon>Chloroflexota</taxon>
        <taxon>Tepidiformia</taxon>
        <taxon>Tepidiformales</taxon>
        <taxon>Tepidiformaceae</taxon>
        <taxon>Tepidiforma</taxon>
    </lineage>
</organism>
<dbReference type="Proteomes" id="UP000223071">
    <property type="component" value="Unassembled WGS sequence"/>
</dbReference>
<evidence type="ECO:0008006" key="3">
    <source>
        <dbReference type="Google" id="ProtNLM"/>
    </source>
</evidence>
<accession>A0A2A9HK65</accession>
<sequence length="106" mass="10867">MTEAGRPIERALALARARLALLQAGGEFAGLEELDRALEAACRAAAADGRPGDEQPLGELLALQRAGDAIIAAELAATGARLRRLREGQAGNAAYRAGSEGFGGAR</sequence>
<dbReference type="AlphaFoldDB" id="A0A2A9HK65"/>
<keyword evidence="2" id="KW-1185">Reference proteome</keyword>
<proteinExistence type="predicted"/>
<name>A0A2A9HK65_TEPT2</name>
<evidence type="ECO:0000313" key="2">
    <source>
        <dbReference type="Proteomes" id="UP000223071"/>
    </source>
</evidence>
<dbReference type="EMBL" id="PDJQ01000001">
    <property type="protein sequence ID" value="PFG75259.1"/>
    <property type="molecule type" value="Genomic_DNA"/>
</dbReference>